<dbReference type="InterPro" id="IPR023614">
    <property type="entry name" value="Porin_dom_sf"/>
</dbReference>
<name>A0ABU9KVT8_9FLAO</name>
<dbReference type="InterPro" id="IPR010870">
    <property type="entry name" value="Porin_O/P"/>
</dbReference>
<keyword evidence="3" id="KW-1185">Reference proteome</keyword>
<sequence>MKKIISIFIVMMISMLMSQVQAQGCDAEDPNDSIAPAKIKLFGFVQPEYNYTLSDPAESTFKFRRARIGVRGRLFEDWTYYFMLETSPFIGGVGSAYLMDAFVTWDKYNWARLSVGSYKQPFGREVQTACNALVTIDRAIVSDQLVVPQRDYGISIWGGNVNTRLNYAFAIMNGSGLNKVDNNNKKDLVGRVTYKLFDFMTIGGSYRYGFPKLNNNDDDRVTYGGEVLFDINNLHIQGEYIHDEGAFDPGADTGCGSEPLALGEKRDGAYGMIWYDTKWNLQPVFKYEFFDQDLDLKDVPYRYSERMTIGLNYFFNKSVRLQLNYQANIETVINEDNDKFLAQIQVVF</sequence>
<comment type="caution">
    <text evidence="2">The sequence shown here is derived from an EMBL/GenBank/DDBJ whole genome shotgun (WGS) entry which is preliminary data.</text>
</comment>
<organism evidence="2 3">
    <name type="scientific">Lutimonas vermicola</name>
    <dbReference type="NCBI Taxonomy" id="414288"/>
    <lineage>
        <taxon>Bacteria</taxon>
        <taxon>Pseudomonadati</taxon>
        <taxon>Bacteroidota</taxon>
        <taxon>Flavobacteriia</taxon>
        <taxon>Flavobacteriales</taxon>
        <taxon>Flavobacteriaceae</taxon>
        <taxon>Lutimonas</taxon>
    </lineage>
</organism>
<keyword evidence="1" id="KW-0732">Signal</keyword>
<feature type="signal peptide" evidence="1">
    <location>
        <begin position="1"/>
        <end position="22"/>
    </location>
</feature>
<accession>A0ABU9KVT8</accession>
<dbReference type="EMBL" id="JBCDNA010000001">
    <property type="protein sequence ID" value="MEL4454312.1"/>
    <property type="molecule type" value="Genomic_DNA"/>
</dbReference>
<dbReference type="RefSeq" id="WP_342157822.1">
    <property type="nucleotide sequence ID" value="NZ_JBCDNA010000001.1"/>
</dbReference>
<dbReference type="Pfam" id="PF07396">
    <property type="entry name" value="Porin_O_P"/>
    <property type="match status" value="1"/>
</dbReference>
<proteinExistence type="predicted"/>
<dbReference type="Gene3D" id="2.40.160.10">
    <property type="entry name" value="Porin"/>
    <property type="match status" value="1"/>
</dbReference>
<dbReference type="SUPFAM" id="SSF56935">
    <property type="entry name" value="Porins"/>
    <property type="match status" value="1"/>
</dbReference>
<dbReference type="Proteomes" id="UP001474120">
    <property type="component" value="Unassembled WGS sequence"/>
</dbReference>
<evidence type="ECO:0000313" key="3">
    <source>
        <dbReference type="Proteomes" id="UP001474120"/>
    </source>
</evidence>
<evidence type="ECO:0000313" key="2">
    <source>
        <dbReference type="EMBL" id="MEL4454312.1"/>
    </source>
</evidence>
<gene>
    <name evidence="2" type="ORF">AABB81_00280</name>
</gene>
<feature type="chain" id="PRO_5045963311" evidence="1">
    <location>
        <begin position="23"/>
        <end position="348"/>
    </location>
</feature>
<evidence type="ECO:0000256" key="1">
    <source>
        <dbReference type="SAM" id="SignalP"/>
    </source>
</evidence>
<protein>
    <submittedName>
        <fullName evidence="2">Porin</fullName>
    </submittedName>
</protein>
<reference evidence="2 3" key="1">
    <citation type="submission" date="2024-04" db="EMBL/GenBank/DDBJ databases">
        <title>whole genome sequencing of Lutimonas vermicola strain IMCC1616.</title>
        <authorList>
            <person name="Bae S.S."/>
        </authorList>
    </citation>
    <scope>NUCLEOTIDE SEQUENCE [LARGE SCALE GENOMIC DNA]</scope>
    <source>
        <strain evidence="2 3">IMCC1616</strain>
    </source>
</reference>